<evidence type="ECO:0000313" key="5">
    <source>
        <dbReference type="Proteomes" id="UP001500420"/>
    </source>
</evidence>
<name>A0AAV3T7F2_9EURY</name>
<evidence type="ECO:0000313" key="4">
    <source>
        <dbReference type="EMBL" id="GAA0665632.1"/>
    </source>
</evidence>
<dbReference type="PANTHER" id="PTHR34236:SF1">
    <property type="entry name" value="DIMETHYL SULFOXIDE REDUCTASE TRANSCRIPTIONAL ACTIVATOR"/>
    <property type="match status" value="1"/>
</dbReference>
<dbReference type="PANTHER" id="PTHR34236">
    <property type="entry name" value="DIMETHYL SULFOXIDE REDUCTASE TRANSCRIPTIONAL ACTIVATOR"/>
    <property type="match status" value="1"/>
</dbReference>
<organism evidence="4 5">
    <name type="scientific">Natronoarchaeum mannanilyticum</name>
    <dbReference type="NCBI Taxonomy" id="926360"/>
    <lineage>
        <taxon>Archaea</taxon>
        <taxon>Methanobacteriati</taxon>
        <taxon>Methanobacteriota</taxon>
        <taxon>Stenosarchaea group</taxon>
        <taxon>Halobacteria</taxon>
        <taxon>Halobacteriales</taxon>
        <taxon>Natronoarchaeaceae</taxon>
    </lineage>
</organism>
<sequence length="251" mass="28116">MAQTEAQGGERRARGTVLTLEIWHPNCWTLEVTDAAPANLLAHSVYNATDGHVKGHFTVYGDSTDDIDELIDAAADSRLTHSVVEMQRRYAHDYGGTAPGNATRELFVEYDPTDTISDALASRGFIQEAPVRIRDGTEYWSVFVDDVDRDELHERLEEVRESHDADITVTKISSQDTVGDDIVDRVGLLSERQRDIFELACEHGYYDWPRGITTRELADEADISKTTLLEHLRQAEAKLLDPAIEEATDSL</sequence>
<dbReference type="Proteomes" id="UP001500420">
    <property type="component" value="Unassembled WGS sequence"/>
</dbReference>
<dbReference type="InterPro" id="IPR007050">
    <property type="entry name" value="HTH_bacterioopsin"/>
</dbReference>
<dbReference type="Pfam" id="PF04967">
    <property type="entry name" value="HTH_10"/>
    <property type="match status" value="1"/>
</dbReference>
<reference evidence="4 5" key="1">
    <citation type="journal article" date="2019" name="Int. J. Syst. Evol. Microbiol.">
        <title>The Global Catalogue of Microorganisms (GCM) 10K type strain sequencing project: providing services to taxonomists for standard genome sequencing and annotation.</title>
        <authorList>
            <consortium name="The Broad Institute Genomics Platform"/>
            <consortium name="The Broad Institute Genome Sequencing Center for Infectious Disease"/>
            <person name="Wu L."/>
            <person name="Ma J."/>
        </authorList>
    </citation>
    <scope>NUCLEOTIDE SEQUENCE [LARGE SCALE GENOMIC DNA]</scope>
    <source>
        <strain evidence="4 5">JCM 16328</strain>
    </source>
</reference>
<evidence type="ECO:0000256" key="1">
    <source>
        <dbReference type="ARBA" id="ARBA00023015"/>
    </source>
</evidence>
<keyword evidence="1" id="KW-0805">Transcription regulation</keyword>
<gene>
    <name evidence="4" type="ORF">GCM10009020_08410</name>
</gene>
<evidence type="ECO:0000256" key="2">
    <source>
        <dbReference type="ARBA" id="ARBA00023163"/>
    </source>
</evidence>
<dbReference type="Gene3D" id="1.10.10.10">
    <property type="entry name" value="Winged helix-like DNA-binding domain superfamily/Winged helix DNA-binding domain"/>
    <property type="match status" value="1"/>
</dbReference>
<comment type="caution">
    <text evidence="4">The sequence shown here is derived from an EMBL/GenBank/DDBJ whole genome shotgun (WGS) entry which is preliminary data.</text>
</comment>
<keyword evidence="5" id="KW-1185">Reference proteome</keyword>
<proteinExistence type="predicted"/>
<keyword evidence="2" id="KW-0804">Transcription</keyword>
<dbReference type="RefSeq" id="WP_343772630.1">
    <property type="nucleotide sequence ID" value="NZ_BAAADV010000001.1"/>
</dbReference>
<dbReference type="EMBL" id="BAAADV010000001">
    <property type="protein sequence ID" value="GAA0665632.1"/>
    <property type="molecule type" value="Genomic_DNA"/>
</dbReference>
<protein>
    <recommendedName>
        <fullName evidence="3">HTH bat-type domain-containing protein</fullName>
    </recommendedName>
</protein>
<feature type="domain" description="HTH bat-type" evidence="3">
    <location>
        <begin position="189"/>
        <end position="240"/>
    </location>
</feature>
<dbReference type="InterPro" id="IPR036388">
    <property type="entry name" value="WH-like_DNA-bd_sf"/>
</dbReference>
<evidence type="ECO:0000259" key="3">
    <source>
        <dbReference type="Pfam" id="PF04967"/>
    </source>
</evidence>
<dbReference type="AlphaFoldDB" id="A0AAV3T7F2"/>
<accession>A0AAV3T7F2</accession>